<reference evidence="2" key="1">
    <citation type="submission" date="2014-11" db="EMBL/GenBank/DDBJ databases">
        <authorList>
            <person name="Amaro Gonzalez C."/>
        </authorList>
    </citation>
    <scope>NUCLEOTIDE SEQUENCE</scope>
</reference>
<organism evidence="2">
    <name type="scientific">Anguilla anguilla</name>
    <name type="common">European freshwater eel</name>
    <name type="synonym">Muraena anguilla</name>
    <dbReference type="NCBI Taxonomy" id="7936"/>
    <lineage>
        <taxon>Eukaryota</taxon>
        <taxon>Metazoa</taxon>
        <taxon>Chordata</taxon>
        <taxon>Craniata</taxon>
        <taxon>Vertebrata</taxon>
        <taxon>Euteleostomi</taxon>
        <taxon>Actinopterygii</taxon>
        <taxon>Neopterygii</taxon>
        <taxon>Teleostei</taxon>
        <taxon>Anguilliformes</taxon>
        <taxon>Anguillidae</taxon>
        <taxon>Anguilla</taxon>
    </lineage>
</organism>
<keyword evidence="1" id="KW-1133">Transmembrane helix</keyword>
<dbReference type="EMBL" id="GBXM01079927">
    <property type="protein sequence ID" value="JAH28650.1"/>
    <property type="molecule type" value="Transcribed_RNA"/>
</dbReference>
<proteinExistence type="predicted"/>
<keyword evidence="1" id="KW-0812">Transmembrane</keyword>
<evidence type="ECO:0000313" key="2">
    <source>
        <dbReference type="EMBL" id="JAH28650.1"/>
    </source>
</evidence>
<accession>A0A0E9RJK4</accession>
<reference evidence="2" key="2">
    <citation type="journal article" date="2015" name="Fish Shellfish Immunol.">
        <title>Early steps in the European eel (Anguilla anguilla)-Vibrio vulnificus interaction in the gills: Role of the RtxA13 toxin.</title>
        <authorList>
            <person name="Callol A."/>
            <person name="Pajuelo D."/>
            <person name="Ebbesson L."/>
            <person name="Teles M."/>
            <person name="MacKenzie S."/>
            <person name="Amaro C."/>
        </authorList>
    </citation>
    <scope>NUCLEOTIDE SEQUENCE</scope>
</reference>
<protein>
    <submittedName>
        <fullName evidence="2">Uncharacterized protein</fullName>
    </submittedName>
</protein>
<dbReference type="AlphaFoldDB" id="A0A0E9RJK4"/>
<name>A0A0E9RJK4_ANGAN</name>
<feature type="transmembrane region" description="Helical" evidence="1">
    <location>
        <begin position="20"/>
        <end position="45"/>
    </location>
</feature>
<sequence length="67" mass="6940">MTLTAGLGGTTSSTMWSCSSWSVFTSNIPGVIMSSLLVCLSLSWFSSINVDSRATWTSPASAASSTI</sequence>
<evidence type="ECO:0000256" key="1">
    <source>
        <dbReference type="SAM" id="Phobius"/>
    </source>
</evidence>
<keyword evidence="1" id="KW-0472">Membrane</keyword>